<organism evidence="1 2">
    <name type="scientific">Streptomyces olivaceiscleroticus</name>
    <dbReference type="NCBI Taxonomy" id="68245"/>
    <lineage>
        <taxon>Bacteria</taxon>
        <taxon>Bacillati</taxon>
        <taxon>Actinomycetota</taxon>
        <taxon>Actinomycetes</taxon>
        <taxon>Kitasatosporales</taxon>
        <taxon>Streptomycetaceae</taxon>
        <taxon>Streptomyces</taxon>
    </lineage>
</organism>
<evidence type="ECO:0000313" key="1">
    <source>
        <dbReference type="EMBL" id="GAA0451586.1"/>
    </source>
</evidence>
<dbReference type="Proteomes" id="UP001500909">
    <property type="component" value="Unassembled WGS sequence"/>
</dbReference>
<proteinExistence type="predicted"/>
<keyword evidence="2" id="KW-1185">Reference proteome</keyword>
<accession>A0ABN0ZL62</accession>
<evidence type="ECO:0000313" key="2">
    <source>
        <dbReference type="Proteomes" id="UP001500909"/>
    </source>
</evidence>
<sequence length="81" mass="8265">MPPAAANPAIASDSILDFPFPLKCPSALGTCGASASTTPQCQTLTPVSLVPVKDSCHVYADVPHALEPGARLERSMSGTSL</sequence>
<reference evidence="1 2" key="1">
    <citation type="journal article" date="2019" name="Int. J. Syst. Evol. Microbiol.">
        <title>The Global Catalogue of Microorganisms (GCM) 10K type strain sequencing project: providing services to taxonomists for standard genome sequencing and annotation.</title>
        <authorList>
            <consortium name="The Broad Institute Genomics Platform"/>
            <consortium name="The Broad Institute Genome Sequencing Center for Infectious Disease"/>
            <person name="Wu L."/>
            <person name="Ma J."/>
        </authorList>
    </citation>
    <scope>NUCLEOTIDE SEQUENCE [LARGE SCALE GENOMIC DNA]</scope>
    <source>
        <strain evidence="1 2">JCM 4805</strain>
    </source>
</reference>
<gene>
    <name evidence="1" type="ORF">GCM10010361_14580</name>
</gene>
<name>A0ABN0ZL62_9ACTN</name>
<comment type="caution">
    <text evidence="1">The sequence shown here is derived from an EMBL/GenBank/DDBJ whole genome shotgun (WGS) entry which is preliminary data.</text>
</comment>
<dbReference type="EMBL" id="BAAABY010000009">
    <property type="protein sequence ID" value="GAA0451586.1"/>
    <property type="molecule type" value="Genomic_DNA"/>
</dbReference>
<protein>
    <submittedName>
        <fullName evidence="1">Uncharacterized protein</fullName>
    </submittedName>
</protein>